<dbReference type="Proteomes" id="UP000319801">
    <property type="component" value="Unassembled WGS sequence"/>
</dbReference>
<keyword evidence="3" id="KW-1185">Reference proteome</keyword>
<comment type="caution">
    <text evidence="2">The sequence shown here is derived from an EMBL/GenBank/DDBJ whole genome shotgun (WGS) entry which is preliminary data.</text>
</comment>
<dbReference type="OrthoDB" id="6275292at2759"/>
<name>A0A556TSY4_BAGYA</name>
<dbReference type="Pfam" id="PF07004">
    <property type="entry name" value="SHIPPO-rpt"/>
    <property type="match status" value="3"/>
</dbReference>
<gene>
    <name evidence="2" type="ORF">Baya_3773</name>
</gene>
<evidence type="ECO:0000313" key="2">
    <source>
        <dbReference type="EMBL" id="TSK58125.1"/>
    </source>
</evidence>
<reference evidence="2 3" key="1">
    <citation type="journal article" date="2019" name="Genome Biol. Evol.">
        <title>Whole-Genome Sequencing of the Giant Devil Catfish, Bagarius yarrelli.</title>
        <authorList>
            <person name="Jiang W."/>
            <person name="Lv Y."/>
            <person name="Cheng L."/>
            <person name="Yang K."/>
            <person name="Chao B."/>
            <person name="Wang X."/>
            <person name="Li Y."/>
            <person name="Pan X."/>
            <person name="You X."/>
            <person name="Zhang Y."/>
            <person name="Yang J."/>
            <person name="Li J."/>
            <person name="Zhang X."/>
            <person name="Liu S."/>
            <person name="Sun C."/>
            <person name="Yang J."/>
            <person name="Shi Q."/>
        </authorList>
    </citation>
    <scope>NUCLEOTIDE SEQUENCE [LARGE SCALE GENOMIC DNA]</scope>
    <source>
        <strain evidence="2">JWS20170419001</strain>
        <tissue evidence="2">Muscle</tissue>
    </source>
</reference>
<organism evidence="2 3">
    <name type="scientific">Bagarius yarrelli</name>
    <name type="common">Goonch</name>
    <name type="synonym">Bagrus yarrelli</name>
    <dbReference type="NCBI Taxonomy" id="175774"/>
    <lineage>
        <taxon>Eukaryota</taxon>
        <taxon>Metazoa</taxon>
        <taxon>Chordata</taxon>
        <taxon>Craniata</taxon>
        <taxon>Vertebrata</taxon>
        <taxon>Euteleostomi</taxon>
        <taxon>Actinopterygii</taxon>
        <taxon>Neopterygii</taxon>
        <taxon>Teleostei</taxon>
        <taxon>Ostariophysi</taxon>
        <taxon>Siluriformes</taxon>
        <taxon>Sisoridae</taxon>
        <taxon>Sisorinae</taxon>
        <taxon>Bagarius</taxon>
    </lineage>
</organism>
<protein>
    <submittedName>
        <fullName evidence="2">Lymphocyte expansion molecule</fullName>
    </submittedName>
</protein>
<evidence type="ECO:0000256" key="1">
    <source>
        <dbReference type="SAM" id="MobiDB-lite"/>
    </source>
</evidence>
<sequence length="342" mass="38412">MKEKRFQGAPFGTQSVRFDVSKACPANKKVETCTQNPNFRETTSDLKAMVGPGTYNIPSFIEELEKKPGSLRGICETRDQRFKDYQNPYPAPGTYGKGGIPSAALEEKERIPVGTCPSMGHAKQHRFKQNTEDSGLGPGTYNLKSSTELILSRRVSKRGPYDLTTGMGNFFAAPKGVSPDPGTYPIELPKFDAELQKPEKRKHGVFGSRDQYPAVPTERLYLSTLSQCPRPVTSPGPGWYNNIRITSTQVGNGKQAPFLSSAPRMSKRTQMLMNKNHNPVGPGRYNIVELNQNKNSHRSSFISGTQRYLHSLERDKYIQERLKPMNVPLDRRQFQKPQIPFK</sequence>
<dbReference type="PANTHER" id="PTHR34914">
    <property type="entry name" value="LYMPHOCYTE EXPANSION MOLECULE"/>
    <property type="match status" value="1"/>
</dbReference>
<dbReference type="PANTHER" id="PTHR34914:SF1">
    <property type="entry name" value="LYMPHOCYTE EXPANSION MOLECULE"/>
    <property type="match status" value="1"/>
</dbReference>
<dbReference type="AlphaFoldDB" id="A0A556TSY4"/>
<evidence type="ECO:0000313" key="3">
    <source>
        <dbReference type="Proteomes" id="UP000319801"/>
    </source>
</evidence>
<dbReference type="EMBL" id="VCAZ01000016">
    <property type="protein sequence ID" value="TSK58125.1"/>
    <property type="molecule type" value="Genomic_DNA"/>
</dbReference>
<accession>A0A556TSY4</accession>
<feature type="region of interest" description="Disordered" evidence="1">
    <location>
        <begin position="117"/>
        <end position="140"/>
    </location>
</feature>
<dbReference type="InterPro" id="IPR010736">
    <property type="entry name" value="SHIPPO-rpt"/>
</dbReference>
<dbReference type="InterPro" id="IPR033557">
    <property type="entry name" value="CIMAP2"/>
</dbReference>
<proteinExistence type="predicted"/>